<reference evidence="2 3" key="1">
    <citation type="submission" date="2024-01" db="EMBL/GenBank/DDBJ databases">
        <title>The genomes of 5 underutilized Papilionoideae crops provide insights into root nodulation and disease resistanc.</title>
        <authorList>
            <person name="Yuan L."/>
        </authorList>
    </citation>
    <scope>NUCLEOTIDE SEQUENCE [LARGE SCALE GENOMIC DNA]</scope>
    <source>
        <strain evidence="2">ZHUSHIDOU_FW_LH</strain>
        <tissue evidence="2">Leaf</tissue>
    </source>
</reference>
<proteinExistence type="predicted"/>
<organism evidence="2 3">
    <name type="scientific">Crotalaria pallida</name>
    <name type="common">Smooth rattlebox</name>
    <name type="synonym">Crotalaria striata</name>
    <dbReference type="NCBI Taxonomy" id="3830"/>
    <lineage>
        <taxon>Eukaryota</taxon>
        <taxon>Viridiplantae</taxon>
        <taxon>Streptophyta</taxon>
        <taxon>Embryophyta</taxon>
        <taxon>Tracheophyta</taxon>
        <taxon>Spermatophyta</taxon>
        <taxon>Magnoliopsida</taxon>
        <taxon>eudicotyledons</taxon>
        <taxon>Gunneridae</taxon>
        <taxon>Pentapetalae</taxon>
        <taxon>rosids</taxon>
        <taxon>fabids</taxon>
        <taxon>Fabales</taxon>
        <taxon>Fabaceae</taxon>
        <taxon>Papilionoideae</taxon>
        <taxon>50 kb inversion clade</taxon>
        <taxon>genistoids sensu lato</taxon>
        <taxon>core genistoids</taxon>
        <taxon>Crotalarieae</taxon>
        <taxon>Crotalaria</taxon>
    </lineage>
</organism>
<sequence length="108" mass="11916">MASSSGSSWIVAASNRSNSAAKSFPKLISQTDSRTVEAEDWRERGRRMMVDCEDGAATGGSEGEERPGVVKEKGIVSRLCNRIARPIEKKKKEEEATDPHTLAIIRRR</sequence>
<dbReference type="AlphaFoldDB" id="A0AAN9J6G9"/>
<feature type="compositionally biased region" description="Low complexity" evidence="1">
    <location>
        <begin position="1"/>
        <end position="23"/>
    </location>
</feature>
<gene>
    <name evidence="2" type="ORF">RIF29_08308</name>
</gene>
<keyword evidence="3" id="KW-1185">Reference proteome</keyword>
<evidence type="ECO:0000313" key="2">
    <source>
        <dbReference type="EMBL" id="KAK7292526.1"/>
    </source>
</evidence>
<feature type="region of interest" description="Disordered" evidence="1">
    <location>
        <begin position="1"/>
        <end position="26"/>
    </location>
</feature>
<dbReference type="Proteomes" id="UP001372338">
    <property type="component" value="Unassembled WGS sequence"/>
</dbReference>
<comment type="caution">
    <text evidence="2">The sequence shown here is derived from an EMBL/GenBank/DDBJ whole genome shotgun (WGS) entry which is preliminary data.</text>
</comment>
<protein>
    <submittedName>
        <fullName evidence="2">Uncharacterized protein</fullName>
    </submittedName>
</protein>
<accession>A0AAN9J6G9</accession>
<evidence type="ECO:0000256" key="1">
    <source>
        <dbReference type="SAM" id="MobiDB-lite"/>
    </source>
</evidence>
<evidence type="ECO:0000313" key="3">
    <source>
        <dbReference type="Proteomes" id="UP001372338"/>
    </source>
</evidence>
<dbReference type="EMBL" id="JAYWIO010000001">
    <property type="protein sequence ID" value="KAK7292526.1"/>
    <property type="molecule type" value="Genomic_DNA"/>
</dbReference>
<name>A0AAN9J6G9_CROPI</name>